<evidence type="ECO:0000259" key="16">
    <source>
        <dbReference type="PROSITE" id="PS50056"/>
    </source>
</evidence>
<dbReference type="SUPFAM" id="SSF49899">
    <property type="entry name" value="Concanavalin A-like lectins/glucanases"/>
    <property type="match status" value="1"/>
</dbReference>
<evidence type="ECO:0000256" key="3">
    <source>
        <dbReference type="ARBA" id="ARBA00004496"/>
    </source>
</evidence>
<dbReference type="Pfam" id="PF25600">
    <property type="entry name" value="TRIM_CC"/>
    <property type="match status" value="1"/>
</dbReference>
<dbReference type="PROSITE" id="PS50054">
    <property type="entry name" value="TYR_PHOSPHATASE_DUAL"/>
    <property type="match status" value="1"/>
</dbReference>
<comment type="catalytic activity">
    <reaction evidence="13">
        <text>O-phospho-L-tyrosyl-[protein] + H2O = L-tyrosyl-[protein] + phosphate</text>
        <dbReference type="Rhea" id="RHEA:10684"/>
        <dbReference type="Rhea" id="RHEA-COMP:10136"/>
        <dbReference type="Rhea" id="RHEA-COMP:20101"/>
        <dbReference type="ChEBI" id="CHEBI:15377"/>
        <dbReference type="ChEBI" id="CHEBI:43474"/>
        <dbReference type="ChEBI" id="CHEBI:46858"/>
        <dbReference type="ChEBI" id="CHEBI:61978"/>
        <dbReference type="EC" id="3.1.3.48"/>
    </reaction>
</comment>
<dbReference type="PROSITE" id="PS50188">
    <property type="entry name" value="B302_SPRY"/>
    <property type="match status" value="1"/>
</dbReference>
<dbReference type="InterPro" id="IPR057023">
    <property type="entry name" value="PTP-SAK"/>
</dbReference>
<dbReference type="InterPro" id="IPR058030">
    <property type="entry name" value="TRIM8/14/16/25/29/45/65_CC"/>
</dbReference>
<keyword evidence="6" id="KW-0488">Methylation</keyword>
<dbReference type="InterPro" id="IPR050143">
    <property type="entry name" value="TRIM/RBCC"/>
</dbReference>
<dbReference type="Pfam" id="PF13765">
    <property type="entry name" value="PRY"/>
    <property type="match status" value="2"/>
</dbReference>
<dbReference type="OrthoDB" id="6105938at2759"/>
<dbReference type="Proteomes" id="UP000727407">
    <property type="component" value="Unassembled WGS sequence"/>
</dbReference>
<keyword evidence="7" id="KW-0963">Cytoplasm</keyword>
<dbReference type="CDD" id="cd13733">
    <property type="entry name" value="SPRY_PRY_C-I_1"/>
    <property type="match status" value="1"/>
</dbReference>
<dbReference type="SMART" id="SM00404">
    <property type="entry name" value="PTPc_motif"/>
    <property type="match status" value="1"/>
</dbReference>
<dbReference type="FunFam" id="3.90.190.10:FF:000012">
    <property type="entry name" value="protein tyrosine phosphatase type IVA 1"/>
    <property type="match status" value="1"/>
</dbReference>
<feature type="domain" description="Tyrosine-protein phosphatase" evidence="15">
    <location>
        <begin position="350"/>
        <end position="499"/>
    </location>
</feature>
<feature type="domain" description="B30.2/SPRY" evidence="17">
    <location>
        <begin position="151"/>
        <end position="348"/>
    </location>
</feature>
<protein>
    <submittedName>
        <fullName evidence="18">E3 ubiquitin-protein ligase TRIM39-like</fullName>
    </submittedName>
</protein>
<evidence type="ECO:0000256" key="8">
    <source>
        <dbReference type="ARBA" id="ARBA00022753"/>
    </source>
</evidence>
<evidence type="ECO:0000259" key="17">
    <source>
        <dbReference type="PROSITE" id="PS50188"/>
    </source>
</evidence>
<dbReference type="GO" id="GO:0004725">
    <property type="term" value="F:protein tyrosine phosphatase activity"/>
    <property type="evidence" value="ECO:0007669"/>
    <property type="project" value="UniProtKB-EC"/>
</dbReference>
<keyword evidence="11" id="KW-1015">Disulfide bond</keyword>
<dbReference type="InterPro" id="IPR001870">
    <property type="entry name" value="B30.2/SPRY"/>
</dbReference>
<dbReference type="InterPro" id="IPR006574">
    <property type="entry name" value="PRY"/>
</dbReference>
<evidence type="ECO:0000256" key="2">
    <source>
        <dbReference type="ARBA" id="ARBA00004236"/>
    </source>
</evidence>
<dbReference type="Gene3D" id="3.90.190.10">
    <property type="entry name" value="Protein tyrosine phosphatase superfamily"/>
    <property type="match status" value="1"/>
</dbReference>
<dbReference type="PROSITE" id="PS50056">
    <property type="entry name" value="TYR_PHOSPHATASE_2"/>
    <property type="match status" value="1"/>
</dbReference>
<name>A0A8J4X9V3_CLAMG</name>
<organism evidence="18 19">
    <name type="scientific">Clarias magur</name>
    <name type="common">Asian catfish</name>
    <name type="synonym">Macropteronotus magur</name>
    <dbReference type="NCBI Taxonomy" id="1594786"/>
    <lineage>
        <taxon>Eukaryota</taxon>
        <taxon>Metazoa</taxon>
        <taxon>Chordata</taxon>
        <taxon>Craniata</taxon>
        <taxon>Vertebrata</taxon>
        <taxon>Euteleostomi</taxon>
        <taxon>Actinopterygii</taxon>
        <taxon>Neopterygii</taxon>
        <taxon>Teleostei</taxon>
        <taxon>Ostariophysi</taxon>
        <taxon>Siluriformes</taxon>
        <taxon>Clariidae</taxon>
        <taxon>Clarias</taxon>
    </lineage>
</organism>
<dbReference type="InterPro" id="IPR003879">
    <property type="entry name" value="Butyrophylin_SPRY"/>
</dbReference>
<evidence type="ECO:0000259" key="15">
    <source>
        <dbReference type="PROSITE" id="PS50054"/>
    </source>
</evidence>
<reference evidence="18" key="1">
    <citation type="submission" date="2020-07" db="EMBL/GenBank/DDBJ databases">
        <title>Clarias magur genome sequencing, assembly and annotation.</title>
        <authorList>
            <person name="Kushwaha B."/>
            <person name="Kumar R."/>
            <person name="Das P."/>
            <person name="Joshi C.G."/>
            <person name="Kumar D."/>
            <person name="Nagpure N.S."/>
            <person name="Pandey M."/>
            <person name="Agarwal S."/>
            <person name="Srivastava S."/>
            <person name="Singh M."/>
            <person name="Sahoo L."/>
            <person name="Jayasankar P."/>
            <person name="Meher P.K."/>
            <person name="Koringa P.G."/>
            <person name="Iquebal M.A."/>
            <person name="Das S.P."/>
            <person name="Bit A."/>
            <person name="Patnaik S."/>
            <person name="Patel N."/>
            <person name="Shah T.M."/>
            <person name="Hinsu A."/>
            <person name="Jena J.K."/>
        </authorList>
    </citation>
    <scope>NUCLEOTIDE SEQUENCE</scope>
    <source>
        <strain evidence="18">CIFAMagur01</strain>
        <tissue evidence="18">Testis</tissue>
    </source>
</reference>
<dbReference type="GO" id="GO:0005768">
    <property type="term" value="C:endosome"/>
    <property type="evidence" value="ECO:0007669"/>
    <property type="project" value="UniProtKB-SubCell"/>
</dbReference>
<evidence type="ECO:0000256" key="5">
    <source>
        <dbReference type="ARBA" id="ARBA00022475"/>
    </source>
</evidence>
<comment type="subcellular location">
    <subcellularLocation>
        <location evidence="2">Cell membrane</location>
    </subcellularLocation>
    <subcellularLocation>
        <location evidence="3">Cytoplasm</location>
    </subcellularLocation>
    <subcellularLocation>
        <location evidence="1">Endosome</location>
    </subcellularLocation>
</comment>
<accession>A0A8J4X9V3</accession>
<dbReference type="PRINTS" id="PR01407">
    <property type="entry name" value="BUTYPHLNCDUF"/>
</dbReference>
<keyword evidence="14" id="KW-0175">Coiled coil</keyword>
<feature type="non-terminal residue" evidence="18">
    <location>
        <position position="508"/>
    </location>
</feature>
<gene>
    <name evidence="18" type="ORF">DAT39_011575</name>
</gene>
<comment type="caution">
    <text evidence="18">The sequence shown here is derived from an EMBL/GenBank/DDBJ whole genome shotgun (WGS) entry which is preliminary data.</text>
</comment>
<dbReference type="Gene3D" id="2.60.120.920">
    <property type="match status" value="2"/>
</dbReference>
<evidence type="ECO:0000256" key="7">
    <source>
        <dbReference type="ARBA" id="ARBA00022490"/>
    </source>
</evidence>
<keyword evidence="12" id="KW-0449">Lipoprotein</keyword>
<evidence type="ECO:0000256" key="10">
    <source>
        <dbReference type="ARBA" id="ARBA00023136"/>
    </source>
</evidence>
<comment type="similarity">
    <text evidence="4">Belongs to the protein-tyrosine phosphatase family.</text>
</comment>
<dbReference type="InterPro" id="IPR003595">
    <property type="entry name" value="Tyr_Pase_cat"/>
</dbReference>
<feature type="coiled-coil region" evidence="14">
    <location>
        <begin position="53"/>
        <end position="99"/>
    </location>
</feature>
<feature type="non-terminal residue" evidence="18">
    <location>
        <position position="1"/>
    </location>
</feature>
<evidence type="ECO:0000256" key="9">
    <source>
        <dbReference type="ARBA" id="ARBA00022801"/>
    </source>
</evidence>
<dbReference type="InterPro" id="IPR000387">
    <property type="entry name" value="Tyr_Pase_dom"/>
</dbReference>
<feature type="domain" description="Tyrosine specific protein phosphatases" evidence="16">
    <location>
        <begin position="420"/>
        <end position="486"/>
    </location>
</feature>
<evidence type="ECO:0000256" key="6">
    <source>
        <dbReference type="ARBA" id="ARBA00022481"/>
    </source>
</evidence>
<keyword evidence="8" id="KW-0967">Endosome</keyword>
<dbReference type="SMART" id="SM00449">
    <property type="entry name" value="SPRY"/>
    <property type="match status" value="1"/>
</dbReference>
<sequence length="508" mass="58088">SQLGKTQKELRQIIQEREKKIQEIHHSVNLSKKNTEKEKSDSVEVFTSLIRSIERSQAELLQVMEEKQKAAETQAEGLIKELQQEITDLKTRYTELEQLSHTDDHLHFLQSYISMCCAPDTRIRTEIRINIEVNVAFLRMTLSKFQQTLNEKLEETVSRELKRNKQYAVDVSLDPDTAHPNIILSDDGKHVTYADTKQNLSGMQKRFTNYPMILGKHGFSSGRFYYEVQVSGKTMWDLGVVRESVKNKGRFKAFKPHNGYWTLILRKGNEYNARDESLIPLFLSKKPQKIGVFVDYEEGLVSFYDVETSSHIYSFTVDVTLDPDAAHPNIVLSDDGKQFTCGIAAVVNGEDIMQSSEHFFPCTESCRFMAFVSELKSFGVQTLVRVCEATYDKAPVEKEGIEVLDWPFDDGCSPSDQIVDDWLNLLKCKFKDEPGCCIAVHCVAGLGRAPVLVAIALIECGMMYEDAVQFIRQKRRGAFNSKQLMYLEKYKPKMRLRFKDANGYGLLA</sequence>
<dbReference type="Pfam" id="PF00622">
    <property type="entry name" value="SPRY"/>
    <property type="match status" value="1"/>
</dbReference>
<dbReference type="InterPro" id="IPR020422">
    <property type="entry name" value="TYR_PHOSPHATASE_DUAL_dom"/>
</dbReference>
<dbReference type="SUPFAM" id="SSF52799">
    <property type="entry name" value="(Phosphotyrosine protein) phosphatases II"/>
    <property type="match status" value="1"/>
</dbReference>
<dbReference type="EMBL" id="QNUK01000190">
    <property type="protein sequence ID" value="KAF5898713.1"/>
    <property type="molecule type" value="Genomic_DNA"/>
</dbReference>
<evidence type="ECO:0000256" key="14">
    <source>
        <dbReference type="SAM" id="Coils"/>
    </source>
</evidence>
<keyword evidence="5" id="KW-1003">Cell membrane</keyword>
<dbReference type="GO" id="GO:0005886">
    <property type="term" value="C:plasma membrane"/>
    <property type="evidence" value="ECO:0007669"/>
    <property type="project" value="UniProtKB-SubCell"/>
</dbReference>
<dbReference type="InterPro" id="IPR029021">
    <property type="entry name" value="Prot-tyrosine_phosphatase-like"/>
</dbReference>
<dbReference type="AlphaFoldDB" id="A0A8J4X9V3"/>
<keyword evidence="19" id="KW-1185">Reference proteome</keyword>
<evidence type="ECO:0000256" key="4">
    <source>
        <dbReference type="ARBA" id="ARBA00009580"/>
    </source>
</evidence>
<dbReference type="InterPro" id="IPR013320">
    <property type="entry name" value="ConA-like_dom_sf"/>
</dbReference>
<evidence type="ECO:0000256" key="12">
    <source>
        <dbReference type="ARBA" id="ARBA00023288"/>
    </source>
</evidence>
<evidence type="ECO:0000313" key="18">
    <source>
        <dbReference type="EMBL" id="KAF5898713.1"/>
    </source>
</evidence>
<dbReference type="InterPro" id="IPR043136">
    <property type="entry name" value="B30.2/SPRY_sf"/>
</dbReference>
<evidence type="ECO:0000256" key="11">
    <source>
        <dbReference type="ARBA" id="ARBA00023157"/>
    </source>
</evidence>
<proteinExistence type="inferred from homology"/>
<dbReference type="Pfam" id="PF22784">
    <property type="entry name" value="PTP-SAK"/>
    <property type="match status" value="1"/>
</dbReference>
<evidence type="ECO:0000256" key="1">
    <source>
        <dbReference type="ARBA" id="ARBA00004177"/>
    </source>
</evidence>
<evidence type="ECO:0000256" key="13">
    <source>
        <dbReference type="ARBA" id="ARBA00051722"/>
    </source>
</evidence>
<dbReference type="FunFam" id="2.60.120.920:FF:000004">
    <property type="entry name" value="Butyrophilin subfamily 1 member A1"/>
    <property type="match status" value="1"/>
</dbReference>
<dbReference type="SMART" id="SM00589">
    <property type="entry name" value="PRY"/>
    <property type="match status" value="2"/>
</dbReference>
<dbReference type="InterPro" id="IPR003877">
    <property type="entry name" value="SPRY_dom"/>
</dbReference>
<keyword evidence="9" id="KW-0378">Hydrolase</keyword>
<keyword evidence="10" id="KW-0472">Membrane</keyword>
<dbReference type="PANTHER" id="PTHR24103">
    <property type="entry name" value="E3 UBIQUITIN-PROTEIN LIGASE TRIM"/>
    <property type="match status" value="1"/>
</dbReference>
<evidence type="ECO:0000313" key="19">
    <source>
        <dbReference type="Proteomes" id="UP000727407"/>
    </source>
</evidence>